<feature type="domain" description="HTH lysR-type" evidence="6">
    <location>
        <begin position="1"/>
        <end position="58"/>
    </location>
</feature>
<dbReference type="RefSeq" id="WP_330132489.1">
    <property type="nucleotide sequence ID" value="NZ_JAUTXY010000002.1"/>
</dbReference>
<dbReference type="Gene3D" id="1.10.10.10">
    <property type="entry name" value="Winged helix-like DNA-binding domain superfamily/Winged helix DNA-binding domain"/>
    <property type="match status" value="1"/>
</dbReference>
<dbReference type="PROSITE" id="PS50931">
    <property type="entry name" value="HTH_LYSR"/>
    <property type="match status" value="1"/>
</dbReference>
<reference evidence="7 8" key="1">
    <citation type="submission" date="2023-07" db="EMBL/GenBank/DDBJ databases">
        <authorList>
            <person name="Girao M."/>
            <person name="Carvalho M.F."/>
        </authorList>
    </citation>
    <scope>NUCLEOTIDE SEQUENCE [LARGE SCALE GENOMIC DNA]</scope>
    <source>
        <strain evidence="7 8">YIM65754</strain>
    </source>
</reference>
<dbReference type="Pfam" id="PF00126">
    <property type="entry name" value="HTH_1"/>
    <property type="match status" value="1"/>
</dbReference>
<gene>
    <name evidence="7" type="ORF">Q7514_06825</name>
</gene>
<keyword evidence="5" id="KW-0804">Transcription</keyword>
<evidence type="ECO:0000256" key="5">
    <source>
        <dbReference type="ARBA" id="ARBA00023163"/>
    </source>
</evidence>
<keyword evidence="2" id="KW-0805">Transcription regulation</keyword>
<dbReference type="CDD" id="cd05466">
    <property type="entry name" value="PBP2_LTTR_substrate"/>
    <property type="match status" value="1"/>
</dbReference>
<protein>
    <submittedName>
        <fullName evidence="7">LysR family transcriptional regulator</fullName>
    </submittedName>
</protein>
<keyword evidence="4" id="KW-0010">Activator</keyword>
<dbReference type="PANTHER" id="PTHR30346">
    <property type="entry name" value="TRANSCRIPTIONAL DUAL REGULATOR HCAR-RELATED"/>
    <property type="match status" value="1"/>
</dbReference>
<accession>A0ABU7L7E4</accession>
<evidence type="ECO:0000313" key="8">
    <source>
        <dbReference type="Proteomes" id="UP001336020"/>
    </source>
</evidence>
<sequence length="297" mass="32777">MEVRHLRYFVAVAEELHFGRAAQRLHMAAPPLSQRIRSLERELGRELFLRSHHRVALTDAGEALLPLARQALETFDVIPGALGAAVARVAVIGIAPDVPTELRTNSLERIRRHSPDLQVRIEPASTGPLYEALRRREVDLAFVHSPSRDPRFRHRRLHSESAVVAVTRGIGFDTRTEVRLEELVDLPYASIRHDADSVLYGRTDALLTRAGIHARLTIDSHNLADVAQIVATGPAFTFVAVSSGQSHKAFTGEPVVLLQLVDANLRISTDVVWETARDKPGDVVHDLVAALSLTDVS</sequence>
<dbReference type="SUPFAM" id="SSF46785">
    <property type="entry name" value="Winged helix' DNA-binding domain"/>
    <property type="match status" value="1"/>
</dbReference>
<comment type="similarity">
    <text evidence="1">Belongs to the LysR transcriptional regulatory family.</text>
</comment>
<organism evidence="7 8">
    <name type="scientific">Rhodococcus artemisiae</name>
    <dbReference type="NCBI Taxonomy" id="714159"/>
    <lineage>
        <taxon>Bacteria</taxon>
        <taxon>Bacillati</taxon>
        <taxon>Actinomycetota</taxon>
        <taxon>Actinomycetes</taxon>
        <taxon>Mycobacteriales</taxon>
        <taxon>Nocardiaceae</taxon>
        <taxon>Rhodococcus</taxon>
    </lineage>
</organism>
<evidence type="ECO:0000256" key="3">
    <source>
        <dbReference type="ARBA" id="ARBA00023125"/>
    </source>
</evidence>
<dbReference type="PRINTS" id="PR00039">
    <property type="entry name" value="HTHLYSR"/>
</dbReference>
<dbReference type="InterPro" id="IPR000847">
    <property type="entry name" value="LysR_HTH_N"/>
</dbReference>
<evidence type="ECO:0000256" key="2">
    <source>
        <dbReference type="ARBA" id="ARBA00023015"/>
    </source>
</evidence>
<dbReference type="EMBL" id="JAUTXY010000002">
    <property type="protein sequence ID" value="MEE2057239.1"/>
    <property type="molecule type" value="Genomic_DNA"/>
</dbReference>
<name>A0ABU7L7E4_9NOCA</name>
<dbReference type="InterPro" id="IPR036388">
    <property type="entry name" value="WH-like_DNA-bd_sf"/>
</dbReference>
<evidence type="ECO:0000259" key="6">
    <source>
        <dbReference type="PROSITE" id="PS50931"/>
    </source>
</evidence>
<dbReference type="Pfam" id="PF03466">
    <property type="entry name" value="LysR_substrate"/>
    <property type="match status" value="1"/>
</dbReference>
<keyword evidence="3" id="KW-0238">DNA-binding</keyword>
<dbReference type="InterPro" id="IPR005119">
    <property type="entry name" value="LysR_subst-bd"/>
</dbReference>
<keyword evidence="8" id="KW-1185">Reference proteome</keyword>
<dbReference type="InterPro" id="IPR036390">
    <property type="entry name" value="WH_DNA-bd_sf"/>
</dbReference>
<dbReference type="PANTHER" id="PTHR30346:SF0">
    <property type="entry name" value="HCA OPERON TRANSCRIPTIONAL ACTIVATOR HCAR"/>
    <property type="match status" value="1"/>
</dbReference>
<evidence type="ECO:0000256" key="1">
    <source>
        <dbReference type="ARBA" id="ARBA00009437"/>
    </source>
</evidence>
<proteinExistence type="inferred from homology"/>
<evidence type="ECO:0000256" key="4">
    <source>
        <dbReference type="ARBA" id="ARBA00023159"/>
    </source>
</evidence>
<comment type="caution">
    <text evidence="7">The sequence shown here is derived from an EMBL/GenBank/DDBJ whole genome shotgun (WGS) entry which is preliminary data.</text>
</comment>
<dbReference type="Gene3D" id="3.40.190.10">
    <property type="entry name" value="Periplasmic binding protein-like II"/>
    <property type="match status" value="2"/>
</dbReference>
<dbReference type="SUPFAM" id="SSF53850">
    <property type="entry name" value="Periplasmic binding protein-like II"/>
    <property type="match status" value="1"/>
</dbReference>
<evidence type="ECO:0000313" key="7">
    <source>
        <dbReference type="EMBL" id="MEE2057239.1"/>
    </source>
</evidence>
<dbReference type="Proteomes" id="UP001336020">
    <property type="component" value="Unassembled WGS sequence"/>
</dbReference>